<proteinExistence type="inferred from homology"/>
<protein>
    <submittedName>
        <fullName evidence="3">Dihydrodipicolinate synthase family protein</fullName>
    </submittedName>
</protein>
<dbReference type="PANTHER" id="PTHR12128">
    <property type="entry name" value="DIHYDRODIPICOLINATE SYNTHASE"/>
    <property type="match status" value="1"/>
</dbReference>
<evidence type="ECO:0000256" key="1">
    <source>
        <dbReference type="ARBA" id="ARBA00007592"/>
    </source>
</evidence>
<sequence>MFSEIKQKMSGPWYTIFTPFDKDENIDFEALEKYLTFLYQRGARRFYAMAYNSRYSQLTHAEILSLNEFCIKTLKKLDKDNIVIVGDPIHCSTKESLEFTLHAKEHGADLISLIFREKHFTDDQVLEHFDYIGQKSDFPLLVHEMPFLSGFDGVQMHWPVSLLENLPKVPHIAALKEDAKDFDITCKALSLEPNIKVIIAGGGKAAFRNYRPHGADAWLNGISIIDAKIAEVFWKACINGDVATQDFIINELEQPFFSGVVKKYGWHRTNKALLQAAILMHRRDRMPLKHLSDTEFLEVQNIYNEIEYKWKTWESKKG</sequence>
<comment type="similarity">
    <text evidence="1">Belongs to the DapA family.</text>
</comment>
<dbReference type="RefSeq" id="WP_268075514.1">
    <property type="nucleotide sequence ID" value="NZ_CP109965.1"/>
</dbReference>
<dbReference type="PANTHER" id="PTHR12128:SF66">
    <property type="entry name" value="4-HYDROXY-2-OXOGLUTARATE ALDOLASE, MITOCHONDRIAL"/>
    <property type="match status" value="1"/>
</dbReference>
<evidence type="ECO:0000313" key="4">
    <source>
        <dbReference type="Proteomes" id="UP001163726"/>
    </source>
</evidence>
<dbReference type="SMART" id="SM01130">
    <property type="entry name" value="DHDPS"/>
    <property type="match status" value="1"/>
</dbReference>
<keyword evidence="4" id="KW-1185">Reference proteome</keyword>
<dbReference type="SUPFAM" id="SSF51569">
    <property type="entry name" value="Aldolase"/>
    <property type="match status" value="1"/>
</dbReference>
<dbReference type="Pfam" id="PF00701">
    <property type="entry name" value="DHDPS"/>
    <property type="match status" value="1"/>
</dbReference>
<evidence type="ECO:0000313" key="3">
    <source>
        <dbReference type="EMBL" id="WAJ71050.1"/>
    </source>
</evidence>
<keyword evidence="2" id="KW-0456">Lyase</keyword>
<accession>A0ABY7ARD6</accession>
<name>A0ABY7ARD6_9ALTE</name>
<organism evidence="3 4">
    <name type="scientific">Catenovulum adriaticum</name>
    <dbReference type="NCBI Taxonomy" id="2984846"/>
    <lineage>
        <taxon>Bacteria</taxon>
        <taxon>Pseudomonadati</taxon>
        <taxon>Pseudomonadota</taxon>
        <taxon>Gammaproteobacteria</taxon>
        <taxon>Alteromonadales</taxon>
        <taxon>Alteromonadaceae</taxon>
        <taxon>Catenovulum</taxon>
    </lineage>
</organism>
<dbReference type="Proteomes" id="UP001163726">
    <property type="component" value="Chromosome"/>
</dbReference>
<dbReference type="EMBL" id="CP109965">
    <property type="protein sequence ID" value="WAJ71050.1"/>
    <property type="molecule type" value="Genomic_DNA"/>
</dbReference>
<evidence type="ECO:0000256" key="2">
    <source>
        <dbReference type="ARBA" id="ARBA00023239"/>
    </source>
</evidence>
<dbReference type="InterPro" id="IPR013785">
    <property type="entry name" value="Aldolase_TIM"/>
</dbReference>
<reference evidence="3" key="1">
    <citation type="submission" date="2022-10" db="EMBL/GenBank/DDBJ databases">
        <title>Catenovulum adriacola sp. nov. isolated in the Harbour of Susak.</title>
        <authorList>
            <person name="Schoch T."/>
            <person name="Reich S.J."/>
            <person name="Stoeferle S."/>
            <person name="Flaiz M."/>
            <person name="Kazda M."/>
            <person name="Riedel C.U."/>
            <person name="Duerre P."/>
        </authorList>
    </citation>
    <scope>NUCLEOTIDE SEQUENCE</scope>
    <source>
        <strain evidence="3">TS8</strain>
    </source>
</reference>
<dbReference type="InterPro" id="IPR002220">
    <property type="entry name" value="DapA-like"/>
</dbReference>
<dbReference type="Gene3D" id="3.20.20.70">
    <property type="entry name" value="Aldolase class I"/>
    <property type="match status" value="1"/>
</dbReference>
<dbReference type="CDD" id="cd00408">
    <property type="entry name" value="DHDPS-like"/>
    <property type="match status" value="1"/>
</dbReference>
<gene>
    <name evidence="3" type="ORF">OLW01_04395</name>
</gene>